<name>A0ACB9L0B9_9MYRT</name>
<accession>A0ACB9L0B9</accession>
<gene>
    <name evidence="1" type="ORF">MLD38_038889</name>
</gene>
<comment type="caution">
    <text evidence="1">The sequence shown here is derived from an EMBL/GenBank/DDBJ whole genome shotgun (WGS) entry which is preliminary data.</text>
</comment>
<evidence type="ECO:0000313" key="2">
    <source>
        <dbReference type="Proteomes" id="UP001057402"/>
    </source>
</evidence>
<proteinExistence type="predicted"/>
<dbReference type="EMBL" id="CM042891">
    <property type="protein sequence ID" value="KAI4303235.1"/>
    <property type="molecule type" value="Genomic_DNA"/>
</dbReference>
<dbReference type="Proteomes" id="UP001057402">
    <property type="component" value="Chromosome 12"/>
</dbReference>
<evidence type="ECO:0000313" key="1">
    <source>
        <dbReference type="EMBL" id="KAI4303235.1"/>
    </source>
</evidence>
<sequence length="290" mass="33688">MERLPDNLLKYEILMRLPMKMVARFRVVSKRYYSSITSDSYFVAEHCESRWTAVADHQLLIDSNPPRSMHCNTLRQRNLCFPEDADAKDVQIKGSCHGMLCLLISSRTLILWNPATMEYKRHAVPLAECGGNCSQIFGLGYDPSSHDYKLLVIDAPLYDEKTQLYHMPDKYSVYSWRHNLVQINSIPQELHFFPCDCNAVYLNHHLHWYGKMPEDQSEGSPVLSYHMGSGTFSYLPVPTPNNLKRIQGSCVHRGRLCLLCLTKSFSFQLWMMEEYGVGSSWRRQYNWGAW</sequence>
<keyword evidence="2" id="KW-1185">Reference proteome</keyword>
<organism evidence="1 2">
    <name type="scientific">Melastoma candidum</name>
    <dbReference type="NCBI Taxonomy" id="119954"/>
    <lineage>
        <taxon>Eukaryota</taxon>
        <taxon>Viridiplantae</taxon>
        <taxon>Streptophyta</taxon>
        <taxon>Embryophyta</taxon>
        <taxon>Tracheophyta</taxon>
        <taxon>Spermatophyta</taxon>
        <taxon>Magnoliopsida</taxon>
        <taxon>eudicotyledons</taxon>
        <taxon>Gunneridae</taxon>
        <taxon>Pentapetalae</taxon>
        <taxon>rosids</taxon>
        <taxon>malvids</taxon>
        <taxon>Myrtales</taxon>
        <taxon>Melastomataceae</taxon>
        <taxon>Melastomatoideae</taxon>
        <taxon>Melastomateae</taxon>
        <taxon>Melastoma</taxon>
    </lineage>
</organism>
<reference evidence="2" key="1">
    <citation type="journal article" date="2023" name="Front. Plant Sci.">
        <title>Chromosomal-level genome assembly of Melastoma candidum provides insights into trichome evolution.</title>
        <authorList>
            <person name="Zhong Y."/>
            <person name="Wu W."/>
            <person name="Sun C."/>
            <person name="Zou P."/>
            <person name="Liu Y."/>
            <person name="Dai S."/>
            <person name="Zhou R."/>
        </authorList>
    </citation>
    <scope>NUCLEOTIDE SEQUENCE [LARGE SCALE GENOMIC DNA]</scope>
</reference>
<protein>
    <submittedName>
        <fullName evidence="1">Uncharacterized protein</fullName>
    </submittedName>
</protein>